<dbReference type="EnsemblProtists" id="PYU1_T003845">
    <property type="protein sequence ID" value="PYU1_T003845"/>
    <property type="gene ID" value="PYU1_G003835"/>
</dbReference>
<keyword evidence="3" id="KW-1185">Reference proteome</keyword>
<dbReference type="Proteomes" id="UP000019132">
    <property type="component" value="Unassembled WGS sequence"/>
</dbReference>
<proteinExistence type="predicted"/>
<dbReference type="HOGENOM" id="CLU_2820549_0_0_1"/>
<feature type="chain" id="PRO_5003867715" description="CBM1 domain-containing protein" evidence="1">
    <location>
        <begin position="19"/>
        <end position="76"/>
    </location>
</feature>
<organism evidence="2 3">
    <name type="scientific">Globisporangium ultimum (strain ATCC 200006 / CBS 805.95 / DAOM BR144)</name>
    <name type="common">Pythium ultimum</name>
    <dbReference type="NCBI Taxonomy" id="431595"/>
    <lineage>
        <taxon>Eukaryota</taxon>
        <taxon>Sar</taxon>
        <taxon>Stramenopiles</taxon>
        <taxon>Oomycota</taxon>
        <taxon>Peronosporomycetes</taxon>
        <taxon>Pythiales</taxon>
        <taxon>Pythiaceae</taxon>
        <taxon>Globisporangium</taxon>
    </lineage>
</organism>
<dbReference type="AlphaFoldDB" id="K3WFV4"/>
<reference evidence="2" key="3">
    <citation type="submission" date="2015-02" db="UniProtKB">
        <authorList>
            <consortium name="EnsemblProtists"/>
        </authorList>
    </citation>
    <scope>IDENTIFICATION</scope>
    <source>
        <strain evidence="2">DAOM BR144</strain>
    </source>
</reference>
<dbReference type="InParanoid" id="K3WFV4"/>
<evidence type="ECO:0000313" key="3">
    <source>
        <dbReference type="Proteomes" id="UP000019132"/>
    </source>
</evidence>
<sequence length="76" mass="8247">MKSFAVLAFAVLAAVVSGASESTHIQLRVHSNAKLYITPMGKQCAYDPKIDPAEYPCRDGGVCKRKNETYGVCELP</sequence>
<reference evidence="3" key="2">
    <citation type="submission" date="2010-04" db="EMBL/GenBank/DDBJ databases">
        <authorList>
            <person name="Buell R."/>
            <person name="Hamilton J."/>
            <person name="Hostetler J."/>
        </authorList>
    </citation>
    <scope>NUCLEOTIDE SEQUENCE [LARGE SCALE GENOMIC DNA]</scope>
    <source>
        <strain evidence="3">DAOM:BR144</strain>
    </source>
</reference>
<feature type="signal peptide" evidence="1">
    <location>
        <begin position="1"/>
        <end position="18"/>
    </location>
</feature>
<dbReference type="EMBL" id="GL376638">
    <property type="status" value="NOT_ANNOTATED_CDS"/>
    <property type="molecule type" value="Genomic_DNA"/>
</dbReference>
<reference evidence="3" key="1">
    <citation type="journal article" date="2010" name="Genome Biol.">
        <title>Genome sequence of the necrotrophic plant pathogen Pythium ultimum reveals original pathogenicity mechanisms and effector repertoire.</title>
        <authorList>
            <person name="Levesque C.A."/>
            <person name="Brouwer H."/>
            <person name="Cano L."/>
            <person name="Hamilton J.P."/>
            <person name="Holt C."/>
            <person name="Huitema E."/>
            <person name="Raffaele S."/>
            <person name="Robideau G.P."/>
            <person name="Thines M."/>
            <person name="Win J."/>
            <person name="Zerillo M.M."/>
            <person name="Beakes G.W."/>
            <person name="Boore J.L."/>
            <person name="Busam D."/>
            <person name="Dumas B."/>
            <person name="Ferriera S."/>
            <person name="Fuerstenberg S.I."/>
            <person name="Gachon C.M."/>
            <person name="Gaulin E."/>
            <person name="Govers F."/>
            <person name="Grenville-Briggs L."/>
            <person name="Horner N."/>
            <person name="Hostetler J."/>
            <person name="Jiang R.H."/>
            <person name="Johnson J."/>
            <person name="Krajaejun T."/>
            <person name="Lin H."/>
            <person name="Meijer H.J."/>
            <person name="Moore B."/>
            <person name="Morris P."/>
            <person name="Phuntmart V."/>
            <person name="Puiu D."/>
            <person name="Shetty J."/>
            <person name="Stajich J.E."/>
            <person name="Tripathy S."/>
            <person name="Wawra S."/>
            <person name="van West P."/>
            <person name="Whitty B.R."/>
            <person name="Coutinho P.M."/>
            <person name="Henrissat B."/>
            <person name="Martin F."/>
            <person name="Thomas P.D."/>
            <person name="Tyler B.M."/>
            <person name="De Vries R.P."/>
            <person name="Kamoun S."/>
            <person name="Yandell M."/>
            <person name="Tisserat N."/>
            <person name="Buell C.R."/>
        </authorList>
    </citation>
    <scope>NUCLEOTIDE SEQUENCE</scope>
    <source>
        <strain evidence="3">DAOM:BR144</strain>
    </source>
</reference>
<dbReference type="VEuPathDB" id="FungiDB:PYU1_G003835"/>
<accession>K3WFV4</accession>
<keyword evidence="1" id="KW-0732">Signal</keyword>
<dbReference type="eggNOG" id="ENOG502TC8E">
    <property type="taxonomic scope" value="Eukaryota"/>
</dbReference>
<protein>
    <recommendedName>
        <fullName evidence="4">CBM1 domain-containing protein</fullName>
    </recommendedName>
</protein>
<name>K3WFV4_GLOUD</name>
<evidence type="ECO:0000313" key="2">
    <source>
        <dbReference type="EnsemblProtists" id="PYU1_T003845"/>
    </source>
</evidence>
<evidence type="ECO:0000256" key="1">
    <source>
        <dbReference type="SAM" id="SignalP"/>
    </source>
</evidence>
<evidence type="ECO:0008006" key="4">
    <source>
        <dbReference type="Google" id="ProtNLM"/>
    </source>
</evidence>